<dbReference type="Proteomes" id="UP000233551">
    <property type="component" value="Unassembled WGS sequence"/>
</dbReference>
<dbReference type="AlphaFoldDB" id="A0A2I0L277"/>
<evidence type="ECO:0000256" key="1">
    <source>
        <dbReference type="SAM" id="MobiDB-lite"/>
    </source>
</evidence>
<reference evidence="2 3" key="1">
    <citation type="submission" date="2017-11" db="EMBL/GenBank/DDBJ databases">
        <title>De-novo sequencing of pomegranate (Punica granatum L.) genome.</title>
        <authorList>
            <person name="Akparov Z."/>
            <person name="Amiraslanov A."/>
            <person name="Hajiyeva S."/>
            <person name="Abbasov M."/>
            <person name="Kaur K."/>
            <person name="Hamwieh A."/>
            <person name="Solovyev V."/>
            <person name="Salamov A."/>
            <person name="Braich B."/>
            <person name="Kosarev P."/>
            <person name="Mahmoud A."/>
            <person name="Hajiyev E."/>
            <person name="Babayeva S."/>
            <person name="Izzatullayeva V."/>
            <person name="Mammadov A."/>
            <person name="Mammadov A."/>
            <person name="Sharifova S."/>
            <person name="Ojaghi J."/>
            <person name="Eynullazada K."/>
            <person name="Bayramov B."/>
            <person name="Abdulazimova A."/>
            <person name="Shahmuradov I."/>
        </authorList>
    </citation>
    <scope>NUCLEOTIDE SEQUENCE [LARGE SCALE GENOMIC DNA]</scope>
    <source>
        <strain evidence="3">cv. AG2017</strain>
        <tissue evidence="2">Leaf</tissue>
    </source>
</reference>
<keyword evidence="3" id="KW-1185">Reference proteome</keyword>
<organism evidence="2 3">
    <name type="scientific">Punica granatum</name>
    <name type="common">Pomegranate</name>
    <dbReference type="NCBI Taxonomy" id="22663"/>
    <lineage>
        <taxon>Eukaryota</taxon>
        <taxon>Viridiplantae</taxon>
        <taxon>Streptophyta</taxon>
        <taxon>Embryophyta</taxon>
        <taxon>Tracheophyta</taxon>
        <taxon>Spermatophyta</taxon>
        <taxon>Magnoliopsida</taxon>
        <taxon>eudicotyledons</taxon>
        <taxon>Gunneridae</taxon>
        <taxon>Pentapetalae</taxon>
        <taxon>rosids</taxon>
        <taxon>malvids</taxon>
        <taxon>Myrtales</taxon>
        <taxon>Lythraceae</taxon>
        <taxon>Punica</taxon>
    </lineage>
</organism>
<protein>
    <submittedName>
        <fullName evidence="2">Uncharacterized protein</fullName>
    </submittedName>
</protein>
<comment type="caution">
    <text evidence="2">The sequence shown here is derived from an EMBL/GenBank/DDBJ whole genome shotgun (WGS) entry which is preliminary data.</text>
</comment>
<gene>
    <name evidence="2" type="ORF">CRG98_004827</name>
</gene>
<sequence length="152" mass="16906">MERTRTRHQHPSPSTPASIIEHSSVRHRARPCPSPTLVISVTQHASVRHRAHQRPSSNAPVTSARHQHARAHHHTRDAPDVTRPRIRALVTARPRARPLVSKRPAPTRAPDTITARLAVHSKSSRAPNVHSSVQPSHPTLKHFPDSFLVSRG</sequence>
<feature type="compositionally biased region" description="Basic residues" evidence="1">
    <location>
        <begin position="65"/>
        <end position="75"/>
    </location>
</feature>
<proteinExistence type="predicted"/>
<accession>A0A2I0L277</accession>
<feature type="compositionally biased region" description="Basic residues" evidence="1">
    <location>
        <begin position="1"/>
        <end position="10"/>
    </location>
</feature>
<evidence type="ECO:0000313" key="2">
    <source>
        <dbReference type="EMBL" id="PKI74809.1"/>
    </source>
</evidence>
<evidence type="ECO:0000313" key="3">
    <source>
        <dbReference type="Proteomes" id="UP000233551"/>
    </source>
</evidence>
<name>A0A2I0L277_PUNGR</name>
<feature type="compositionally biased region" description="Polar residues" evidence="1">
    <location>
        <begin position="124"/>
        <end position="137"/>
    </location>
</feature>
<dbReference type="EMBL" id="PGOL01000193">
    <property type="protein sequence ID" value="PKI74809.1"/>
    <property type="molecule type" value="Genomic_DNA"/>
</dbReference>
<feature type="region of interest" description="Disordered" evidence="1">
    <location>
        <begin position="1"/>
        <end position="110"/>
    </location>
</feature>
<feature type="region of interest" description="Disordered" evidence="1">
    <location>
        <begin position="122"/>
        <end position="152"/>
    </location>
</feature>